<dbReference type="VEuPathDB" id="TriTrypDB:LDHU3_34.0040"/>
<dbReference type="Proteomes" id="UP000274082">
    <property type="component" value="Chromosome 34"/>
</dbReference>
<reference evidence="2 3" key="1">
    <citation type="journal article" date="2018" name="Sci. Rep.">
        <title>A complete Leishmania donovani reference genome identifies novel genetic variations associated with virulence.</title>
        <authorList>
            <person name="Lypaczewski P."/>
            <person name="Hoshizaki J."/>
            <person name="Zhang W.-W."/>
            <person name="McCall L.-I."/>
            <person name="Torcivia-Rodriguez J."/>
            <person name="Simonyan V."/>
            <person name="Kaur A."/>
            <person name="Dewar K."/>
            <person name="Matlashewski G."/>
        </authorList>
    </citation>
    <scope>NUCLEOTIDE SEQUENCE [LARGE SCALE GENOMIC DNA]</scope>
    <source>
        <strain evidence="2 3">LdCL</strain>
    </source>
</reference>
<accession>A0A3S7X7D2</accession>
<dbReference type="AlphaFoldDB" id="A0A3S7X7D2"/>
<dbReference type="SUPFAM" id="SSF52047">
    <property type="entry name" value="RNI-like"/>
    <property type="match status" value="1"/>
</dbReference>
<name>A0A3S7X7D2_LEIDO</name>
<keyword evidence="3" id="KW-1185">Reference proteome</keyword>
<gene>
    <name evidence="2" type="ORF">LdCL_340005300</name>
</gene>
<dbReference type="EMBL" id="CP029533">
    <property type="protein sequence ID" value="AYU82334.1"/>
    <property type="molecule type" value="Genomic_DNA"/>
</dbReference>
<dbReference type="Gene3D" id="3.80.10.10">
    <property type="entry name" value="Ribonuclease Inhibitor"/>
    <property type="match status" value="1"/>
</dbReference>
<proteinExistence type="predicted"/>
<dbReference type="InterPro" id="IPR032675">
    <property type="entry name" value="LRR_dom_sf"/>
</dbReference>
<protein>
    <recommendedName>
        <fullName evidence="1">F-box/LRR-repeat protein 15-like leucin rich repeat domain-containing protein</fullName>
    </recommendedName>
</protein>
<feature type="domain" description="F-box/LRR-repeat protein 15-like leucin rich repeat" evidence="1">
    <location>
        <begin position="258"/>
        <end position="338"/>
    </location>
</feature>
<evidence type="ECO:0000313" key="3">
    <source>
        <dbReference type="Proteomes" id="UP000274082"/>
    </source>
</evidence>
<dbReference type="PANTHER" id="PTHR13318">
    <property type="entry name" value="PARTNER OF PAIRED, ISOFORM B-RELATED"/>
    <property type="match status" value="1"/>
</dbReference>
<dbReference type="OrthoDB" id="258373at2759"/>
<organism evidence="2 3">
    <name type="scientific">Leishmania donovani</name>
    <dbReference type="NCBI Taxonomy" id="5661"/>
    <lineage>
        <taxon>Eukaryota</taxon>
        <taxon>Discoba</taxon>
        <taxon>Euglenozoa</taxon>
        <taxon>Kinetoplastea</taxon>
        <taxon>Metakinetoplastina</taxon>
        <taxon>Trypanosomatida</taxon>
        <taxon>Trypanosomatidae</taxon>
        <taxon>Leishmaniinae</taxon>
        <taxon>Leishmania</taxon>
    </lineage>
</organism>
<dbReference type="VEuPathDB" id="TriTrypDB:LdBPK_340020.1"/>
<dbReference type="Pfam" id="PF25372">
    <property type="entry name" value="DUF7885"/>
    <property type="match status" value="1"/>
</dbReference>
<dbReference type="PANTHER" id="PTHR13318:SF105">
    <property type="entry name" value="F-BOX_LRR-REPEAT PROTEIN 3"/>
    <property type="match status" value="1"/>
</dbReference>
<dbReference type="InterPro" id="IPR057207">
    <property type="entry name" value="FBXL15_LRR"/>
</dbReference>
<sequence>MALLLLTEVCQFHEGGERSPLSTRRRLMLASLSPATRKLALTGEGLTIGSVSFRNGGTEMNITIANDGPPPPVGWWRYSGTVTVAGHNAPLGACGVISTVKNAWSVCRVTRVELTSDDGVDAVVQRQILYILGLLQNEVISLCLGKLRMKNADLAPCLPSLNSLSLYGCDGRIEKWLSALSTAAEIVEISDCFSLSDATFKSMPTTSVDRLVLDNTNVAASFLEHLKCRHSVRTLSLMDCRKIDTLQVGAFPQLRRLLLCRTPVASESLEGVEKCHHLQIVNLGGCQEVVDVNVLGALKQLRELFLHETSVTNAGIAALANCKRLEKLNLGGCVHVSNVNHLGRLANLLELHLWSTKVTNSGIEGLASCCSLVELVLDDCVRITDVLPLGCLQSIRWLSLIGTEVDAPGVKGLIHCEKLETLALGGTRIAHPPKLWRHEAIVEYLGNLT</sequence>
<evidence type="ECO:0000259" key="1">
    <source>
        <dbReference type="Pfam" id="PF25372"/>
    </source>
</evidence>
<dbReference type="VEuPathDB" id="TriTrypDB:LdCL_340005300"/>
<dbReference type="GO" id="GO:0031146">
    <property type="term" value="P:SCF-dependent proteasomal ubiquitin-dependent protein catabolic process"/>
    <property type="evidence" value="ECO:0007669"/>
    <property type="project" value="TreeGrafter"/>
</dbReference>
<evidence type="ECO:0000313" key="2">
    <source>
        <dbReference type="EMBL" id="AYU82334.1"/>
    </source>
</evidence>
<dbReference type="GO" id="GO:0019005">
    <property type="term" value="C:SCF ubiquitin ligase complex"/>
    <property type="evidence" value="ECO:0007669"/>
    <property type="project" value="TreeGrafter"/>
</dbReference>